<sequence>MNQETTNMDLQPMDSQATVVASSPPSTPTEKSSQVDKEKEMAELLMTMDNYKAIIPDAVIDYYLNKTGFDCDDVRIKKLFALAAQKFVADIATDAFQYNKVKQSSARPTNKASKEKKIVLNMDDLSSALAEYGVNIMQVAATNYAKKKVLGKASERIHSSRPRHETDAEVIAATQEAAAKQTHHWWKRDKVFTPDMLLSKHDRKVLQKVKNRAWYLDKGFHCCCFSVGLDGLVGLIPGIGDVIGTAFSLQLVKTACEANLPKELIAKMMMNVFVDFMVGLTPIAGDILDILFKCNWRNAMMLEEYLILRRRDELRLEKGLHVPDGKLRIADDVGGSTIRHAQPTVPVHQVNHTVPPIITEVDDNGIEIPEEDGIPKKKKYGTFFVEDSQPEPITFKEHIFDFSFHPSNDIVAVGLINGQVQCIESNQLAWSTQVSKKSCRGVEFTNDGAHLMSISRDKSIQALDVSTGRLLYKIPKAHKYAINKICKLDTYLTATGDDEGIVKIWDMRTCKSIAEFKEHDDFISDMNYCKSSLLVTSGDGLLSIHDTRQLNQKVKLTDEIDDELLSMAIVNDESKVIAGSQSGALYMWDWNNWNTTTKWIGHPSSVDSICKLDENAICTGASDGLLRFISVSPQKFEGVLGDHGQDFPIETVKMNHDNYLASCGHDLQLRFWNIQFLFEQNSRKHDADDHDHWDMPLPKRPRTRGLFFEDL</sequence>
<dbReference type="InterPro" id="IPR025187">
    <property type="entry name" value="DUF4112"/>
</dbReference>
<proteinExistence type="predicted"/>
<dbReference type="EMBL" id="BAABUK010000041">
    <property type="protein sequence ID" value="GAA5817378.1"/>
    <property type="molecule type" value="Genomic_DNA"/>
</dbReference>
<dbReference type="PANTHER" id="PTHR35519">
    <property type="entry name" value="MEMBRANE PROTEINS"/>
    <property type="match status" value="1"/>
</dbReference>
<dbReference type="SMART" id="SM00320">
    <property type="entry name" value="WD40"/>
    <property type="match status" value="7"/>
</dbReference>
<dbReference type="InterPro" id="IPR001680">
    <property type="entry name" value="WD40_rpt"/>
</dbReference>
<protein>
    <submittedName>
        <fullName evidence="2">Uncharacterized protein</fullName>
    </submittedName>
</protein>
<comment type="caution">
    <text evidence="2">The sequence shown here is derived from an EMBL/GenBank/DDBJ whole genome shotgun (WGS) entry which is preliminary data.</text>
</comment>
<feature type="compositionally biased region" description="Polar residues" evidence="1">
    <location>
        <begin position="1"/>
        <end position="21"/>
    </location>
</feature>
<evidence type="ECO:0000313" key="2">
    <source>
        <dbReference type="EMBL" id="GAA5817378.1"/>
    </source>
</evidence>
<accession>A0ABP9ZE24</accession>
<dbReference type="Gene3D" id="2.130.10.10">
    <property type="entry name" value="YVTN repeat-like/Quinoprotein amine dehydrogenase"/>
    <property type="match status" value="2"/>
</dbReference>
<dbReference type="InterPro" id="IPR036322">
    <property type="entry name" value="WD40_repeat_dom_sf"/>
</dbReference>
<gene>
    <name evidence="2" type="ORF">MFLAVUS_010922</name>
</gene>
<organism evidence="2 3">
    <name type="scientific">Mucor flavus</name>
    <dbReference type="NCBI Taxonomy" id="439312"/>
    <lineage>
        <taxon>Eukaryota</taxon>
        <taxon>Fungi</taxon>
        <taxon>Fungi incertae sedis</taxon>
        <taxon>Mucoromycota</taxon>
        <taxon>Mucoromycotina</taxon>
        <taxon>Mucoromycetes</taxon>
        <taxon>Mucorales</taxon>
        <taxon>Mucorineae</taxon>
        <taxon>Mucoraceae</taxon>
        <taxon>Mucor</taxon>
    </lineage>
</organism>
<dbReference type="SUPFAM" id="SSF50978">
    <property type="entry name" value="WD40 repeat-like"/>
    <property type="match status" value="1"/>
</dbReference>
<reference evidence="2 3" key="1">
    <citation type="submission" date="2024-04" db="EMBL/GenBank/DDBJ databases">
        <title>genome sequences of Mucor flavus KT1a and Helicostylum pulchrum KT1b strains isolated from the surface of a dry-aged beef.</title>
        <authorList>
            <person name="Toyotome T."/>
            <person name="Hosono M."/>
            <person name="Torimaru M."/>
            <person name="Fukuda K."/>
            <person name="Mikami N."/>
        </authorList>
    </citation>
    <scope>NUCLEOTIDE SEQUENCE [LARGE SCALE GENOMIC DNA]</scope>
    <source>
        <strain evidence="2 3">KT1a</strain>
    </source>
</reference>
<dbReference type="Pfam" id="PF24796">
    <property type="entry name" value="WDR55"/>
    <property type="match status" value="1"/>
</dbReference>
<evidence type="ECO:0000256" key="1">
    <source>
        <dbReference type="SAM" id="MobiDB-lite"/>
    </source>
</evidence>
<name>A0ABP9ZE24_9FUNG</name>
<dbReference type="Pfam" id="PF13430">
    <property type="entry name" value="DUF4112"/>
    <property type="match status" value="1"/>
</dbReference>
<dbReference type="Pfam" id="PF03540">
    <property type="entry name" value="TAF10"/>
    <property type="match status" value="1"/>
</dbReference>
<dbReference type="InterPro" id="IPR015943">
    <property type="entry name" value="WD40/YVTN_repeat-like_dom_sf"/>
</dbReference>
<evidence type="ECO:0000313" key="3">
    <source>
        <dbReference type="Proteomes" id="UP001473302"/>
    </source>
</evidence>
<dbReference type="PANTHER" id="PTHR35519:SF2">
    <property type="entry name" value="PH DOMAIN PROTEIN"/>
    <property type="match status" value="1"/>
</dbReference>
<dbReference type="PRINTS" id="PR01443">
    <property type="entry name" value="TFIID30KDSUB"/>
</dbReference>
<keyword evidence="3" id="KW-1185">Reference proteome</keyword>
<dbReference type="CDD" id="cd07982">
    <property type="entry name" value="HFD_TAF10"/>
    <property type="match status" value="1"/>
</dbReference>
<feature type="region of interest" description="Disordered" evidence="1">
    <location>
        <begin position="1"/>
        <end position="37"/>
    </location>
</feature>
<dbReference type="Proteomes" id="UP001473302">
    <property type="component" value="Unassembled WGS sequence"/>
</dbReference>
<dbReference type="InterPro" id="IPR003923">
    <property type="entry name" value="TAF10"/>
</dbReference>